<dbReference type="InParanoid" id="C3JXE0"/>
<keyword evidence="8" id="KW-1185">Reference proteome</keyword>
<dbReference type="PaxDb" id="6239-M03F8.7"/>
<keyword evidence="2 5" id="KW-0812">Transmembrane</keyword>
<dbReference type="HOGENOM" id="CLU_066081_0_0_1"/>
<accession>C3JXE0</accession>
<keyword evidence="4 5" id="KW-0472">Membrane</keyword>
<dbReference type="OrthoDB" id="10566374at2759"/>
<sequence length="239" mass="26940">MICNQSFYLLPPGNNSSMSLGIVSVLETIERFYNSLHLLTFLSFTLNSAILIVLSHKQMRKLGINVMMMAIAFCDFGCSICVIVNFILGPPLNGKLEESYVNSVFHLVYDSITIGFHSSSIFIGVGMAFCRIMSLTFSNRNRSRLDRSSSLILSVLIVFLFTELPQAITDIFGALFIADFLNHVITNLEDILDILSSVNSTVIFFIYSLSQQFRQIFVETFVPSVLRTLNTRKVIKKFI</sequence>
<evidence type="ECO:0000313" key="9">
    <source>
        <dbReference type="WormBase" id="M03F8.7"/>
    </source>
</evidence>
<gene>
    <name evidence="7" type="ORF">CELE_M03F8.7</name>
    <name evidence="7 9" type="ORF">M03F8.7</name>
</gene>
<dbReference type="Proteomes" id="UP000001940">
    <property type="component" value="Chromosome V"/>
</dbReference>
<protein>
    <submittedName>
        <fullName evidence="7">G-protein coupled receptors family 1 profile domain-containing protein</fullName>
    </submittedName>
</protein>
<reference evidence="7 8" key="1">
    <citation type="journal article" date="1998" name="Science">
        <title>Genome sequence of the nematode C. elegans: a platform for investigating biology.</title>
        <authorList>
            <consortium name="The C. elegans sequencing consortium"/>
            <person name="Sulson J.E."/>
            <person name="Waterston R."/>
        </authorList>
    </citation>
    <scope>NUCLEOTIDE SEQUENCE [LARGE SCALE GENOMIC DNA]</scope>
    <source>
        <strain evidence="7 8">Bristol N2</strain>
    </source>
</reference>
<dbReference type="GeneID" id="13213068"/>
<evidence type="ECO:0000313" key="8">
    <source>
        <dbReference type="Proteomes" id="UP000001940"/>
    </source>
</evidence>
<dbReference type="eggNOG" id="ENOG502TJUG">
    <property type="taxonomic scope" value="Eukaryota"/>
</dbReference>
<dbReference type="InterPro" id="IPR017452">
    <property type="entry name" value="GPCR_Rhodpsn_7TM"/>
</dbReference>
<evidence type="ECO:0000256" key="1">
    <source>
        <dbReference type="ARBA" id="ARBA00004370"/>
    </source>
</evidence>
<dbReference type="PhylomeDB" id="C3JXE0"/>
<dbReference type="SUPFAM" id="SSF81321">
    <property type="entry name" value="Family A G protein-coupled receptor-like"/>
    <property type="match status" value="1"/>
</dbReference>
<dbReference type="GO" id="GO:0008528">
    <property type="term" value="F:G protein-coupled peptide receptor activity"/>
    <property type="evidence" value="ECO:0007669"/>
    <property type="project" value="InterPro"/>
</dbReference>
<evidence type="ECO:0000256" key="4">
    <source>
        <dbReference type="ARBA" id="ARBA00023136"/>
    </source>
</evidence>
<feature type="transmembrane region" description="Helical" evidence="5">
    <location>
        <begin position="108"/>
        <end position="130"/>
    </location>
</feature>
<proteinExistence type="predicted"/>
<dbReference type="WormBase" id="M03F8.7">
    <property type="protein sequence ID" value="CE43664"/>
    <property type="gene ID" value="WBGene00189957"/>
</dbReference>
<evidence type="ECO:0000256" key="2">
    <source>
        <dbReference type="ARBA" id="ARBA00022692"/>
    </source>
</evidence>
<feature type="transmembrane region" description="Helical" evidence="5">
    <location>
        <begin position="66"/>
        <end position="88"/>
    </location>
</feature>
<dbReference type="AlphaFoldDB" id="C3JXE0"/>
<evidence type="ECO:0000256" key="5">
    <source>
        <dbReference type="SAM" id="Phobius"/>
    </source>
</evidence>
<keyword evidence="7" id="KW-0675">Receptor</keyword>
<feature type="transmembrane region" description="Helical" evidence="5">
    <location>
        <begin position="190"/>
        <end position="209"/>
    </location>
</feature>
<feature type="domain" description="G-protein coupled receptors family 1 profile" evidence="6">
    <location>
        <begin position="1"/>
        <end position="207"/>
    </location>
</feature>
<dbReference type="PANTHER" id="PTHR47419">
    <property type="entry name" value="DROMYOSUPPRESSIN RECEPTOR RELATED-RELATED"/>
    <property type="match status" value="1"/>
</dbReference>
<dbReference type="SMR" id="C3JXE0"/>
<keyword evidence="3 5" id="KW-1133">Transmembrane helix</keyword>
<feature type="transmembrane region" description="Helical" evidence="5">
    <location>
        <begin position="36"/>
        <end position="54"/>
    </location>
</feature>
<evidence type="ECO:0000256" key="3">
    <source>
        <dbReference type="ARBA" id="ARBA00022989"/>
    </source>
</evidence>
<dbReference type="KEGG" id="cel:CELE_M03F8.7"/>
<dbReference type="Gene3D" id="1.20.1070.10">
    <property type="entry name" value="Rhodopsin 7-helix transmembrane proteins"/>
    <property type="match status" value="2"/>
</dbReference>
<dbReference type="Pfam" id="PF10324">
    <property type="entry name" value="7TM_GPCR_Srw"/>
    <property type="match status" value="1"/>
</dbReference>
<dbReference type="RefSeq" id="NP_001256063.1">
    <property type="nucleotide sequence ID" value="NM_001269134.1"/>
</dbReference>
<evidence type="ECO:0000313" key="7">
    <source>
        <dbReference type="EMBL" id="CCD64147.1"/>
    </source>
</evidence>
<dbReference type="GO" id="GO:0016020">
    <property type="term" value="C:membrane"/>
    <property type="evidence" value="ECO:0007669"/>
    <property type="project" value="UniProtKB-SubCell"/>
</dbReference>
<comment type="subcellular location">
    <subcellularLocation>
        <location evidence="1">Membrane</location>
    </subcellularLocation>
</comment>
<dbReference type="CTD" id="13213068"/>
<dbReference type="STRING" id="6239.M03F8.7.1"/>
<name>C3JXE0_CAEEL</name>
<dbReference type="EMBL" id="BX284605">
    <property type="protein sequence ID" value="CCD64147.1"/>
    <property type="molecule type" value="Genomic_DNA"/>
</dbReference>
<feature type="transmembrane region" description="Helical" evidence="5">
    <location>
        <begin position="151"/>
        <end position="178"/>
    </location>
</feature>
<dbReference type="PROSITE" id="PS50262">
    <property type="entry name" value="G_PROTEIN_RECEP_F1_2"/>
    <property type="match status" value="1"/>
</dbReference>
<organism evidence="7 8">
    <name type="scientific">Caenorhabditis elegans</name>
    <dbReference type="NCBI Taxonomy" id="6239"/>
    <lineage>
        <taxon>Eukaryota</taxon>
        <taxon>Metazoa</taxon>
        <taxon>Ecdysozoa</taxon>
        <taxon>Nematoda</taxon>
        <taxon>Chromadorea</taxon>
        <taxon>Rhabditida</taxon>
        <taxon>Rhabditina</taxon>
        <taxon>Rhabditomorpha</taxon>
        <taxon>Rhabditoidea</taxon>
        <taxon>Rhabditidae</taxon>
        <taxon>Peloderinae</taxon>
        <taxon>Caenorhabditis</taxon>
    </lineage>
</organism>
<dbReference type="InterPro" id="IPR019427">
    <property type="entry name" value="7TM_GPCR_serpentine_rcpt_Srw"/>
</dbReference>
<evidence type="ECO:0000259" key="6">
    <source>
        <dbReference type="PROSITE" id="PS50262"/>
    </source>
</evidence>
<dbReference type="PANTHER" id="PTHR47419:SF2">
    <property type="entry name" value="G-PROTEIN COUPLED RECEPTORS FAMILY 1 PROFILE DOMAIN-CONTAINING PROTEIN"/>
    <property type="match status" value="1"/>
</dbReference>
<dbReference type="AGR" id="WB:WBGene00189957"/>